<organism evidence="3 4">
    <name type="scientific">Zingiber officinale</name>
    <name type="common">Ginger</name>
    <name type="synonym">Amomum zingiber</name>
    <dbReference type="NCBI Taxonomy" id="94328"/>
    <lineage>
        <taxon>Eukaryota</taxon>
        <taxon>Viridiplantae</taxon>
        <taxon>Streptophyta</taxon>
        <taxon>Embryophyta</taxon>
        <taxon>Tracheophyta</taxon>
        <taxon>Spermatophyta</taxon>
        <taxon>Magnoliopsida</taxon>
        <taxon>Liliopsida</taxon>
        <taxon>Zingiberales</taxon>
        <taxon>Zingiberaceae</taxon>
        <taxon>Zingiber</taxon>
    </lineage>
</organism>
<evidence type="ECO:0000256" key="1">
    <source>
        <dbReference type="SAM" id="Coils"/>
    </source>
</evidence>
<comment type="caution">
    <text evidence="3">The sequence shown here is derived from an EMBL/GenBank/DDBJ whole genome shotgun (WGS) entry which is preliminary data.</text>
</comment>
<evidence type="ECO:0000313" key="3">
    <source>
        <dbReference type="EMBL" id="KAG6528633.1"/>
    </source>
</evidence>
<sequence length="438" mass="49590">MAAAENHPSHASDRRAEHAKTLVGALNLITRNLPLPLDVFRAVASIYQGDTPPDVEETTEGGDASSPAELDTVGVHLLSPSLLPFSCALEFSGMCNDVFLAVGTKQQTHEVSTSGSLISEFEDALLKQKMKHMHCLELEESKENHFNSLIQHRLKELEVLPSNKGEDLQMKCLLELYGLKFCSGSLAMVLVELQRKVRSDVSAEYWLRRICAQPDKILFDWGMMRFQYPFSMYGIGDAAAVEADSRRRKKRYAERLSRLEEDEKNQADDRKRKFFAEILNAAREFQLQTQAVLKRRKQRNDGVQAWHARQRQRATRAEKSRFQALKADDQEAYMRLVEESKNERLTMLLGKTNELLVRLGAAVQRQKDAEHADGLEDSSTRNLPEISLSKTEGPGEFSIDNGDDEKDNGDDENTKVSDLLEGQRQYNSAVHSIEEKVH</sequence>
<gene>
    <name evidence="3" type="ORF">ZIOFF_010813</name>
</gene>
<name>A0A8J5LSB8_ZINOF</name>
<keyword evidence="4" id="KW-1185">Reference proteome</keyword>
<dbReference type="AlphaFoldDB" id="A0A8J5LSB8"/>
<feature type="region of interest" description="Disordered" evidence="2">
    <location>
        <begin position="368"/>
        <end position="438"/>
    </location>
</feature>
<dbReference type="Gene3D" id="1.20.5.170">
    <property type="match status" value="1"/>
</dbReference>
<protein>
    <submittedName>
        <fullName evidence="3">Uncharacterized protein</fullName>
    </submittedName>
</protein>
<reference evidence="3 4" key="1">
    <citation type="submission" date="2020-08" db="EMBL/GenBank/DDBJ databases">
        <title>Plant Genome Project.</title>
        <authorList>
            <person name="Zhang R.-G."/>
        </authorList>
    </citation>
    <scope>NUCLEOTIDE SEQUENCE [LARGE SCALE GENOMIC DNA]</scope>
    <source>
        <tissue evidence="3">Rhizome</tissue>
    </source>
</reference>
<feature type="compositionally biased region" description="Acidic residues" evidence="2">
    <location>
        <begin position="401"/>
        <end position="411"/>
    </location>
</feature>
<accession>A0A8J5LSB8</accession>
<feature type="coiled-coil region" evidence="1">
    <location>
        <begin position="242"/>
        <end position="269"/>
    </location>
</feature>
<keyword evidence="1" id="KW-0175">Coiled coil</keyword>
<dbReference type="Proteomes" id="UP000734854">
    <property type="component" value="Unassembled WGS sequence"/>
</dbReference>
<proteinExistence type="predicted"/>
<evidence type="ECO:0000256" key="2">
    <source>
        <dbReference type="SAM" id="MobiDB-lite"/>
    </source>
</evidence>
<evidence type="ECO:0000313" key="4">
    <source>
        <dbReference type="Proteomes" id="UP000734854"/>
    </source>
</evidence>
<dbReference type="EMBL" id="JACMSC010000003">
    <property type="protein sequence ID" value="KAG6528633.1"/>
    <property type="molecule type" value="Genomic_DNA"/>
</dbReference>